<reference evidence="1 2" key="1">
    <citation type="journal article" date="2014" name="Genome Biol. Evol.">
        <title>The genome of the myxosporean Thelohanellus kitauei shows adaptations to nutrient acquisition within its fish host.</title>
        <authorList>
            <person name="Yang Y."/>
            <person name="Xiong J."/>
            <person name="Zhou Z."/>
            <person name="Huo F."/>
            <person name="Miao W."/>
            <person name="Ran C."/>
            <person name="Liu Y."/>
            <person name="Zhang J."/>
            <person name="Feng J."/>
            <person name="Wang M."/>
            <person name="Wang M."/>
            <person name="Wang L."/>
            <person name="Yao B."/>
        </authorList>
    </citation>
    <scope>NUCLEOTIDE SEQUENCE [LARGE SCALE GENOMIC DNA]</scope>
    <source>
        <strain evidence="1">Wuqing</strain>
    </source>
</reference>
<evidence type="ECO:0000313" key="2">
    <source>
        <dbReference type="Proteomes" id="UP000031668"/>
    </source>
</evidence>
<dbReference type="EMBL" id="JWZT01004623">
    <property type="protein sequence ID" value="KII63705.1"/>
    <property type="molecule type" value="Genomic_DNA"/>
</dbReference>
<proteinExistence type="predicted"/>
<organism evidence="1 2">
    <name type="scientific">Thelohanellus kitauei</name>
    <name type="common">Myxosporean</name>
    <dbReference type="NCBI Taxonomy" id="669202"/>
    <lineage>
        <taxon>Eukaryota</taxon>
        <taxon>Metazoa</taxon>
        <taxon>Cnidaria</taxon>
        <taxon>Myxozoa</taxon>
        <taxon>Myxosporea</taxon>
        <taxon>Bivalvulida</taxon>
        <taxon>Platysporina</taxon>
        <taxon>Myxobolidae</taxon>
        <taxon>Thelohanellus</taxon>
    </lineage>
</organism>
<dbReference type="AlphaFoldDB" id="A0A0C2M9N8"/>
<dbReference type="Proteomes" id="UP000031668">
    <property type="component" value="Unassembled WGS sequence"/>
</dbReference>
<keyword evidence="2" id="KW-1185">Reference proteome</keyword>
<sequence length="156" mass="17683">MDGSKDSDHFKIRPAGAEETPIIVSNIFHHKCDRFEVIRNPNRPNFILYLAKSSTELNVGFVYIYDHLKHGFFQVDLNVSGGIASVDKIFPIGDKMLCVSYARNISFYVDEQLKIDHVQNIDTAYKYLANPQKTNLIARIKKVPKGLLSFGASLHL</sequence>
<accession>A0A0C2M9N8</accession>
<gene>
    <name evidence="1" type="ORF">RF11_06243</name>
</gene>
<comment type="caution">
    <text evidence="1">The sequence shown here is derived from an EMBL/GenBank/DDBJ whole genome shotgun (WGS) entry which is preliminary data.</text>
</comment>
<evidence type="ECO:0000313" key="1">
    <source>
        <dbReference type="EMBL" id="KII63705.1"/>
    </source>
</evidence>
<protein>
    <submittedName>
        <fullName evidence="1">Uncharacterized protein</fullName>
    </submittedName>
</protein>
<name>A0A0C2M9N8_THEKT</name>